<feature type="compositionally biased region" description="Basic and acidic residues" evidence="1">
    <location>
        <begin position="528"/>
        <end position="537"/>
    </location>
</feature>
<evidence type="ECO:0000259" key="2">
    <source>
        <dbReference type="PROSITE" id="PS50020"/>
    </source>
</evidence>
<dbReference type="CDD" id="cd00201">
    <property type="entry name" value="WW"/>
    <property type="match status" value="1"/>
</dbReference>
<gene>
    <name evidence="3" type="ORF">OMED0930_LOCUS6609</name>
</gene>
<reference evidence="3" key="1">
    <citation type="submission" date="2021-01" db="EMBL/GenBank/DDBJ databases">
        <authorList>
            <person name="Corre E."/>
            <person name="Pelletier E."/>
            <person name="Niang G."/>
            <person name="Scheremetjew M."/>
            <person name="Finn R."/>
            <person name="Kale V."/>
            <person name="Holt S."/>
            <person name="Cochrane G."/>
            <person name="Meng A."/>
            <person name="Brown T."/>
            <person name="Cohen L."/>
        </authorList>
    </citation>
    <scope>NUCLEOTIDE SEQUENCE</scope>
    <source>
        <strain evidence="3">Clade-D-RCC1621</strain>
    </source>
</reference>
<dbReference type="PROSITE" id="PS50020">
    <property type="entry name" value="WW_DOMAIN_2"/>
    <property type="match status" value="1"/>
</dbReference>
<dbReference type="SUPFAM" id="SSF51045">
    <property type="entry name" value="WW domain"/>
    <property type="match status" value="1"/>
</dbReference>
<feature type="region of interest" description="Disordered" evidence="1">
    <location>
        <begin position="426"/>
        <end position="492"/>
    </location>
</feature>
<feature type="compositionally biased region" description="Basic and acidic residues" evidence="1">
    <location>
        <begin position="80"/>
        <end position="89"/>
    </location>
</feature>
<protein>
    <recommendedName>
        <fullName evidence="2">WW domain-containing protein</fullName>
    </recommendedName>
</protein>
<feature type="region of interest" description="Disordered" evidence="1">
    <location>
        <begin position="1"/>
        <end position="35"/>
    </location>
</feature>
<feature type="compositionally biased region" description="Polar residues" evidence="1">
    <location>
        <begin position="435"/>
        <end position="446"/>
    </location>
</feature>
<dbReference type="InterPro" id="IPR001202">
    <property type="entry name" value="WW_dom"/>
</dbReference>
<feature type="domain" description="WW" evidence="2">
    <location>
        <begin position="123"/>
        <end position="151"/>
    </location>
</feature>
<accession>A0A7S1EP35</accession>
<feature type="region of interest" description="Disordered" evidence="1">
    <location>
        <begin position="80"/>
        <end position="114"/>
    </location>
</feature>
<feature type="compositionally biased region" description="Low complexity" evidence="1">
    <location>
        <begin position="17"/>
        <end position="29"/>
    </location>
</feature>
<dbReference type="AlphaFoldDB" id="A0A7S1EP35"/>
<dbReference type="Gene3D" id="2.20.70.10">
    <property type="match status" value="1"/>
</dbReference>
<feature type="compositionally biased region" description="Acidic residues" evidence="1">
    <location>
        <begin position="94"/>
        <end position="112"/>
    </location>
</feature>
<proteinExistence type="predicted"/>
<name>A0A7S1EP35_9CHLO</name>
<dbReference type="EMBL" id="HBFO01009333">
    <property type="protein sequence ID" value="CAD8815489.1"/>
    <property type="molecule type" value="Transcribed_RNA"/>
</dbReference>
<feature type="compositionally biased region" description="Basic and acidic residues" evidence="1">
    <location>
        <begin position="472"/>
        <end position="483"/>
    </location>
</feature>
<evidence type="ECO:0000256" key="1">
    <source>
        <dbReference type="SAM" id="MobiDB-lite"/>
    </source>
</evidence>
<evidence type="ECO:0000313" key="3">
    <source>
        <dbReference type="EMBL" id="CAD8815489.1"/>
    </source>
</evidence>
<sequence length="582" mass="65219">MYSLSQRSSDRDEFARPASVMDASPASVAPPAPRRKWRGEELDGYLIVGEYEDAQGNVWLKRRDKDIGREHFFNPASKVREDEKSREWRVIGVDSDESGGSESEREDEDDGTDFTSLITGERWTKYYENSRDAYFYVNSKTNQTTWEHPDGDFGDALVSVGFTALGGVPTKADVDNAERDAQEDAQMSKKTAVISHDERIDTKFTKLCVVNERWLEKYPPVVAVPSRPHDFKGVYGEEAAFWDPEADSHSVDNNEGSERGDNVFDDAYEAEDSLARFTSAVDLATPEELRPLGVARAYVDSLLNAMFDLIDDDEIYAHARKILAASSASTAASKVSSASVKVKQMPSTKRSSHVIVATLNAHESSELSKRDAFEKRRAAYRNTIGDERLKFDREDDDIDETIFRRRLHAPYNLVISTALRIESVAHGDHSDENSNDAASHSGSHGYSDSEGTRKELAALRASKTMQKSATTRRREAEDARIEAESQAEYAGAQKIKEEDVRERRGLIAFLARSMSKKARAARAATKQAKREQRRDAKALANANYAAPWEKHEQRKSVRAQAPISDSESDKSASDFLFQRQKS</sequence>
<feature type="region of interest" description="Disordered" evidence="1">
    <location>
        <begin position="517"/>
        <end position="582"/>
    </location>
</feature>
<dbReference type="PROSITE" id="PS01159">
    <property type="entry name" value="WW_DOMAIN_1"/>
    <property type="match status" value="1"/>
</dbReference>
<organism evidence="3">
    <name type="scientific">Ostreococcus mediterraneus</name>
    <dbReference type="NCBI Taxonomy" id="1486918"/>
    <lineage>
        <taxon>Eukaryota</taxon>
        <taxon>Viridiplantae</taxon>
        <taxon>Chlorophyta</taxon>
        <taxon>Mamiellophyceae</taxon>
        <taxon>Mamiellales</taxon>
        <taxon>Bathycoccaceae</taxon>
        <taxon>Ostreococcus</taxon>
    </lineage>
</organism>
<dbReference type="InterPro" id="IPR036020">
    <property type="entry name" value="WW_dom_sf"/>
</dbReference>